<gene>
    <name evidence="1" type="ORF">ARMSODRAFT_977851</name>
</gene>
<dbReference type="Proteomes" id="UP000218334">
    <property type="component" value="Unassembled WGS sequence"/>
</dbReference>
<organism evidence="1 2">
    <name type="scientific">Armillaria solidipes</name>
    <dbReference type="NCBI Taxonomy" id="1076256"/>
    <lineage>
        <taxon>Eukaryota</taxon>
        <taxon>Fungi</taxon>
        <taxon>Dikarya</taxon>
        <taxon>Basidiomycota</taxon>
        <taxon>Agaricomycotina</taxon>
        <taxon>Agaricomycetes</taxon>
        <taxon>Agaricomycetidae</taxon>
        <taxon>Agaricales</taxon>
        <taxon>Marasmiineae</taxon>
        <taxon>Physalacriaceae</taxon>
        <taxon>Armillaria</taxon>
    </lineage>
</organism>
<keyword evidence="2" id="KW-1185">Reference proteome</keyword>
<evidence type="ECO:0000313" key="2">
    <source>
        <dbReference type="Proteomes" id="UP000218334"/>
    </source>
</evidence>
<name>A0A2H3BJL6_9AGAR</name>
<evidence type="ECO:0000313" key="1">
    <source>
        <dbReference type="EMBL" id="PBK66218.1"/>
    </source>
</evidence>
<proteinExistence type="predicted"/>
<reference evidence="2" key="1">
    <citation type="journal article" date="2017" name="Nat. Ecol. Evol.">
        <title>Genome expansion and lineage-specific genetic innovations in the forest pathogenic fungi Armillaria.</title>
        <authorList>
            <person name="Sipos G."/>
            <person name="Prasanna A.N."/>
            <person name="Walter M.C."/>
            <person name="O'Connor E."/>
            <person name="Balint B."/>
            <person name="Krizsan K."/>
            <person name="Kiss B."/>
            <person name="Hess J."/>
            <person name="Varga T."/>
            <person name="Slot J."/>
            <person name="Riley R."/>
            <person name="Boka B."/>
            <person name="Rigling D."/>
            <person name="Barry K."/>
            <person name="Lee J."/>
            <person name="Mihaltcheva S."/>
            <person name="LaButti K."/>
            <person name="Lipzen A."/>
            <person name="Waldron R."/>
            <person name="Moloney N.M."/>
            <person name="Sperisen C."/>
            <person name="Kredics L."/>
            <person name="Vagvoelgyi C."/>
            <person name="Patrignani A."/>
            <person name="Fitzpatrick D."/>
            <person name="Nagy I."/>
            <person name="Doyle S."/>
            <person name="Anderson J.B."/>
            <person name="Grigoriev I.V."/>
            <person name="Gueldener U."/>
            <person name="Muensterkoetter M."/>
            <person name="Nagy L.G."/>
        </authorList>
    </citation>
    <scope>NUCLEOTIDE SEQUENCE [LARGE SCALE GENOMIC DNA]</scope>
    <source>
        <strain evidence="2">28-4</strain>
    </source>
</reference>
<accession>A0A2H3BJL6</accession>
<dbReference type="AlphaFoldDB" id="A0A2H3BJL6"/>
<dbReference type="EMBL" id="KZ293442">
    <property type="protein sequence ID" value="PBK66218.1"/>
    <property type="molecule type" value="Genomic_DNA"/>
</dbReference>
<protein>
    <submittedName>
        <fullName evidence="1">Uncharacterized protein</fullName>
    </submittedName>
</protein>
<sequence>MDEISSETPFTLYDVQRSPSWAEYDFVPTVKGGPSFKINQRGEYSGRIVEYSKTKEQQEWVKMVELWSLNADDIMFPFFPDLMAISGHSTVPSILRSFTLMVVEWANVLPALELKQDDICSVDEDLIEDLLHRNYCLDLQLWSIKEKLRRQGTPNTSIPDFPKPGVIHRLTGTASYQHILQCIVTIQRGLRRKNTCIKYYSILSRSESVPLSEFFKNQPIPAANMGFIRLWENSLNREQLAWYHNVGKVPVYFSHQLTIEEMADILESSTYEPAALNIVKQRFSPDSLYDEFAINKGCELILEGMPSGACKPKNQNFNPHTPFSSSRSQGYMQMREPRSDEAVKQYLKRIRHGYHAYA</sequence>